<accession>A0A518ET78</accession>
<dbReference type="RefSeq" id="WP_145198211.1">
    <property type="nucleotide sequence ID" value="NZ_CP036434.1"/>
</dbReference>
<dbReference type="SUPFAM" id="SSF74982">
    <property type="entry name" value="Small protein B (SmpB)"/>
    <property type="match status" value="1"/>
</dbReference>
<comment type="similarity">
    <text evidence="3">Belongs to the SmpB family.</text>
</comment>
<dbReference type="NCBIfam" id="TIGR00086">
    <property type="entry name" value="smpB"/>
    <property type="match status" value="1"/>
</dbReference>
<protein>
    <recommendedName>
        <fullName evidence="3">SsrA-binding protein</fullName>
    </recommendedName>
    <alternativeName>
        <fullName evidence="3">Small protein B</fullName>
    </alternativeName>
</protein>
<dbReference type="InterPro" id="IPR000037">
    <property type="entry name" value="SsrA-bd_prot"/>
</dbReference>
<dbReference type="InterPro" id="IPR023620">
    <property type="entry name" value="SmpB"/>
</dbReference>
<dbReference type="InterPro" id="IPR020081">
    <property type="entry name" value="SsrA-bd_prot_CS"/>
</dbReference>
<evidence type="ECO:0000313" key="6">
    <source>
        <dbReference type="Proteomes" id="UP000320390"/>
    </source>
</evidence>
<keyword evidence="6" id="KW-1185">Reference proteome</keyword>
<dbReference type="PANTHER" id="PTHR30308:SF2">
    <property type="entry name" value="SSRA-BINDING PROTEIN"/>
    <property type="match status" value="1"/>
</dbReference>
<dbReference type="PANTHER" id="PTHR30308">
    <property type="entry name" value="TMRNA-BINDING COMPONENT OF TRANS-TRANSLATION TAGGING COMPLEX"/>
    <property type="match status" value="1"/>
</dbReference>
<dbReference type="Pfam" id="PF01668">
    <property type="entry name" value="SmpB"/>
    <property type="match status" value="1"/>
</dbReference>
<proteinExistence type="inferred from homology"/>
<evidence type="ECO:0000256" key="4">
    <source>
        <dbReference type="SAM" id="MobiDB-lite"/>
    </source>
</evidence>
<evidence type="ECO:0000256" key="3">
    <source>
        <dbReference type="HAMAP-Rule" id="MF_00023"/>
    </source>
</evidence>
<dbReference type="Gene3D" id="2.40.280.10">
    <property type="match status" value="1"/>
</dbReference>
<comment type="subcellular location">
    <subcellularLocation>
        <location evidence="3">Cytoplasm</location>
    </subcellularLocation>
    <text evidence="3">The tmRNA-SmpB complex associates with stalled 70S ribosomes.</text>
</comment>
<dbReference type="GO" id="GO:0005829">
    <property type="term" value="C:cytosol"/>
    <property type="evidence" value="ECO:0007669"/>
    <property type="project" value="TreeGrafter"/>
</dbReference>
<sequence length="163" mass="19192">MSSASPQRARERRTIARNKRATHEYLVLDELETGIVLFGTEVKSLRAGRVSLQEAYCMIRNGELWLMQMHIPEYAQGNIHNHKMVRERKLLAKRQQINKWDRKVREKGVTLIPLEILWDGSFVKLRIGLCKGKKIYDKRQSKRERDDKREIARTAKSGRYDSN</sequence>
<dbReference type="HAMAP" id="MF_00023">
    <property type="entry name" value="SmpB"/>
    <property type="match status" value="1"/>
</dbReference>
<dbReference type="NCBIfam" id="NF003843">
    <property type="entry name" value="PRK05422.1"/>
    <property type="match status" value="1"/>
</dbReference>
<reference evidence="5 6" key="1">
    <citation type="submission" date="2019-02" db="EMBL/GenBank/DDBJ databases">
        <title>Deep-cultivation of Planctomycetes and their phenomic and genomic characterization uncovers novel biology.</title>
        <authorList>
            <person name="Wiegand S."/>
            <person name="Jogler M."/>
            <person name="Boedeker C."/>
            <person name="Pinto D."/>
            <person name="Vollmers J."/>
            <person name="Rivas-Marin E."/>
            <person name="Kohn T."/>
            <person name="Peeters S.H."/>
            <person name="Heuer A."/>
            <person name="Rast P."/>
            <person name="Oberbeckmann S."/>
            <person name="Bunk B."/>
            <person name="Jeske O."/>
            <person name="Meyerdierks A."/>
            <person name="Storesund J.E."/>
            <person name="Kallscheuer N."/>
            <person name="Luecker S."/>
            <person name="Lage O.M."/>
            <person name="Pohl T."/>
            <person name="Merkel B.J."/>
            <person name="Hornburger P."/>
            <person name="Mueller R.-W."/>
            <person name="Bruemmer F."/>
            <person name="Labrenz M."/>
            <person name="Spormann A.M."/>
            <person name="Op den Camp H."/>
            <person name="Overmann J."/>
            <person name="Amann R."/>
            <person name="Jetten M.S.M."/>
            <person name="Mascher T."/>
            <person name="Medema M.H."/>
            <person name="Devos D.P."/>
            <person name="Kaster A.-K."/>
            <person name="Ovreas L."/>
            <person name="Rohde M."/>
            <person name="Galperin M.Y."/>
            <person name="Jogler C."/>
        </authorList>
    </citation>
    <scope>NUCLEOTIDE SEQUENCE [LARGE SCALE GENOMIC DNA]</scope>
    <source>
        <strain evidence="5 6">Poly30</strain>
    </source>
</reference>
<dbReference type="PROSITE" id="PS01317">
    <property type="entry name" value="SSRP"/>
    <property type="match status" value="1"/>
</dbReference>
<organism evidence="5 6">
    <name type="scientific">Saltatorellus ferox</name>
    <dbReference type="NCBI Taxonomy" id="2528018"/>
    <lineage>
        <taxon>Bacteria</taxon>
        <taxon>Pseudomonadati</taxon>
        <taxon>Planctomycetota</taxon>
        <taxon>Planctomycetia</taxon>
        <taxon>Planctomycetia incertae sedis</taxon>
        <taxon>Saltatorellus</taxon>
    </lineage>
</organism>
<dbReference type="OrthoDB" id="9805462at2"/>
<dbReference type="CDD" id="cd09294">
    <property type="entry name" value="SmpB"/>
    <property type="match status" value="1"/>
</dbReference>
<dbReference type="GO" id="GO:0003723">
    <property type="term" value="F:RNA binding"/>
    <property type="evidence" value="ECO:0007669"/>
    <property type="project" value="UniProtKB-UniRule"/>
</dbReference>
<evidence type="ECO:0000256" key="2">
    <source>
        <dbReference type="ARBA" id="ARBA00022884"/>
    </source>
</evidence>
<dbReference type="AlphaFoldDB" id="A0A518ET78"/>
<gene>
    <name evidence="3 5" type="primary">smpB</name>
    <name evidence="5" type="ORF">Poly30_28100</name>
</gene>
<comment type="function">
    <text evidence="3">Required for rescue of stalled ribosomes mediated by trans-translation. Binds to transfer-messenger RNA (tmRNA), required for stable association of tmRNA with ribosomes. tmRNA and SmpB together mimic tRNA shape, replacing the anticodon stem-loop with SmpB. tmRNA is encoded by the ssrA gene; the 2 termini fold to resemble tRNA(Ala) and it encodes a 'tag peptide', a short internal open reading frame. During trans-translation Ala-aminoacylated tmRNA acts like a tRNA, entering the A-site of stalled ribosomes, displacing the stalled mRNA. The ribosome then switches to translate the ORF on the tmRNA; the nascent peptide is terminated with the 'tag peptide' encoded by the tmRNA and targeted for degradation. The ribosome is freed to recommence translation, which seems to be the essential function of trans-translation.</text>
</comment>
<feature type="region of interest" description="Disordered" evidence="4">
    <location>
        <begin position="138"/>
        <end position="163"/>
    </location>
</feature>
<dbReference type="Proteomes" id="UP000320390">
    <property type="component" value="Chromosome"/>
</dbReference>
<dbReference type="GO" id="GO:0070930">
    <property type="term" value="P:trans-translation-dependent protein tagging"/>
    <property type="evidence" value="ECO:0007669"/>
    <property type="project" value="TreeGrafter"/>
</dbReference>
<evidence type="ECO:0000313" key="5">
    <source>
        <dbReference type="EMBL" id="QDV07288.1"/>
    </source>
</evidence>
<evidence type="ECO:0000256" key="1">
    <source>
        <dbReference type="ARBA" id="ARBA00022490"/>
    </source>
</evidence>
<keyword evidence="2 3" id="KW-0694">RNA-binding</keyword>
<name>A0A518ET78_9BACT</name>
<keyword evidence="1 3" id="KW-0963">Cytoplasm</keyword>
<dbReference type="GO" id="GO:0070929">
    <property type="term" value="P:trans-translation"/>
    <property type="evidence" value="ECO:0007669"/>
    <property type="project" value="UniProtKB-UniRule"/>
</dbReference>
<dbReference type="EMBL" id="CP036434">
    <property type="protein sequence ID" value="QDV07288.1"/>
    <property type="molecule type" value="Genomic_DNA"/>
</dbReference>